<proteinExistence type="predicted"/>
<dbReference type="AlphaFoldDB" id="A0A7S3S0K1"/>
<evidence type="ECO:0000313" key="1">
    <source>
        <dbReference type="EMBL" id="CAE0540550.1"/>
    </source>
</evidence>
<name>A0A7S3S0K1_EMIHU</name>
<dbReference type="EMBL" id="HBIR01015726">
    <property type="protein sequence ID" value="CAE0540550.1"/>
    <property type="molecule type" value="Transcribed_RNA"/>
</dbReference>
<accession>A0A7S3S0K1</accession>
<protein>
    <submittedName>
        <fullName evidence="1">Uncharacterized protein</fullName>
    </submittedName>
</protein>
<gene>
    <name evidence="1" type="ORF">EHUX00137_LOCUS11696</name>
</gene>
<organism evidence="1">
    <name type="scientific">Emiliania huxleyi</name>
    <name type="common">Coccolithophore</name>
    <name type="synonym">Pontosphaera huxleyi</name>
    <dbReference type="NCBI Taxonomy" id="2903"/>
    <lineage>
        <taxon>Eukaryota</taxon>
        <taxon>Haptista</taxon>
        <taxon>Haptophyta</taxon>
        <taxon>Prymnesiophyceae</taxon>
        <taxon>Isochrysidales</taxon>
        <taxon>Noelaerhabdaceae</taxon>
        <taxon>Emiliania</taxon>
    </lineage>
</organism>
<sequence length="111" mass="12030">MTPEDAVQAMPKNVWLVTGLYEVLKSQQDHVATTFKAAGLMPTIGFDLNTPEDVPKDPKKSVGVQVVPPISHDWGVFGVPPDYAPLLATNISKGNFILGVLEKQKQEGNCN</sequence>
<reference evidence="1" key="1">
    <citation type="submission" date="2021-01" db="EMBL/GenBank/DDBJ databases">
        <authorList>
            <person name="Corre E."/>
            <person name="Pelletier E."/>
            <person name="Niang G."/>
            <person name="Scheremetjew M."/>
            <person name="Finn R."/>
            <person name="Kale V."/>
            <person name="Holt S."/>
            <person name="Cochrane G."/>
            <person name="Meng A."/>
            <person name="Brown T."/>
            <person name="Cohen L."/>
        </authorList>
    </citation>
    <scope>NUCLEOTIDE SEQUENCE</scope>
    <source>
        <strain evidence="1">379</strain>
    </source>
</reference>